<dbReference type="GO" id="GO:0008878">
    <property type="term" value="F:glucose-1-phosphate adenylyltransferase activity"/>
    <property type="evidence" value="ECO:0007669"/>
    <property type="project" value="InterPro"/>
</dbReference>
<dbReference type="GO" id="GO:0005978">
    <property type="term" value="P:glycogen biosynthetic process"/>
    <property type="evidence" value="ECO:0007669"/>
    <property type="project" value="UniProtKB-KW"/>
</dbReference>
<reference evidence="7" key="1">
    <citation type="journal article" date="2021" name="PeerJ">
        <title>Extensive microbial diversity within the chicken gut microbiome revealed by metagenomics and culture.</title>
        <authorList>
            <person name="Gilroy R."/>
            <person name="Ravi A."/>
            <person name="Getino M."/>
            <person name="Pursley I."/>
            <person name="Horton D.L."/>
            <person name="Alikhan N.F."/>
            <person name="Baker D."/>
            <person name="Gharbi K."/>
            <person name="Hall N."/>
            <person name="Watson M."/>
            <person name="Adriaenssens E.M."/>
            <person name="Foster-Nyarko E."/>
            <person name="Jarju S."/>
            <person name="Secka A."/>
            <person name="Antonio M."/>
            <person name="Oren A."/>
            <person name="Chaudhuri R.R."/>
            <person name="La Ragione R."/>
            <person name="Hildebrand F."/>
            <person name="Pallen M.J."/>
        </authorList>
    </citation>
    <scope>NUCLEOTIDE SEQUENCE</scope>
    <source>
        <strain evidence="7">ChiGjej3B3-7470</strain>
    </source>
</reference>
<feature type="domain" description="Nucleotidyl transferase" evidence="5">
    <location>
        <begin position="9"/>
        <end position="262"/>
    </location>
</feature>
<comment type="caution">
    <text evidence="7">The sequence shown here is derived from an EMBL/GenBank/DDBJ whole genome shotgun (WGS) entry which is preliminary data.</text>
</comment>
<dbReference type="InterPro" id="IPR011831">
    <property type="entry name" value="ADP-Glc_PPase"/>
</dbReference>
<keyword evidence="4" id="KW-0320">Glycogen biosynthesis</keyword>
<dbReference type="Pfam" id="PF24894">
    <property type="entry name" value="Hexapep_GlmU"/>
    <property type="match status" value="1"/>
</dbReference>
<dbReference type="EMBL" id="DYZF01000184">
    <property type="protein sequence ID" value="HJE51762.1"/>
    <property type="molecule type" value="Genomic_DNA"/>
</dbReference>
<dbReference type="PANTHER" id="PTHR43523">
    <property type="entry name" value="GLUCOSE-1-PHOSPHATE ADENYLYLTRANSFERASE-RELATED"/>
    <property type="match status" value="1"/>
</dbReference>
<comment type="similarity">
    <text evidence="1">Belongs to the bacterial/plant glucose-1-phosphate adenylyltransferase family.</text>
</comment>
<dbReference type="InterPro" id="IPR056818">
    <property type="entry name" value="GlmU/GlgC-like_hexapep"/>
</dbReference>
<protein>
    <submittedName>
        <fullName evidence="7">NTP transferase domain-containing protein</fullName>
    </submittedName>
</protein>
<dbReference type="Gene3D" id="3.90.550.10">
    <property type="entry name" value="Spore Coat Polysaccharide Biosynthesis Protein SpsA, Chain A"/>
    <property type="match status" value="1"/>
</dbReference>
<evidence type="ECO:0000313" key="8">
    <source>
        <dbReference type="Proteomes" id="UP000712713"/>
    </source>
</evidence>
<evidence type="ECO:0000256" key="2">
    <source>
        <dbReference type="ARBA" id="ARBA00022679"/>
    </source>
</evidence>
<reference evidence="7" key="2">
    <citation type="submission" date="2021-09" db="EMBL/GenBank/DDBJ databases">
        <authorList>
            <person name="Gilroy R."/>
        </authorList>
    </citation>
    <scope>NUCLEOTIDE SEQUENCE</scope>
    <source>
        <strain evidence="7">ChiGjej3B3-7470</strain>
    </source>
</reference>
<feature type="domain" description="Glucose-1-phosphate adenylyltransferase/Bifunctional protein GlmU-like C-terminal hexapeptide" evidence="6">
    <location>
        <begin position="289"/>
        <end position="358"/>
    </location>
</feature>
<organism evidence="7 8">
    <name type="scientific">Tessaracoccus flavescens</name>
    <dbReference type="NCBI Taxonomy" id="399497"/>
    <lineage>
        <taxon>Bacteria</taxon>
        <taxon>Bacillati</taxon>
        <taxon>Actinomycetota</taxon>
        <taxon>Actinomycetes</taxon>
        <taxon>Propionibacteriales</taxon>
        <taxon>Propionibacteriaceae</taxon>
        <taxon>Tessaracoccus</taxon>
    </lineage>
</organism>
<dbReference type="Pfam" id="PF00483">
    <property type="entry name" value="NTP_transferase"/>
    <property type="match status" value="1"/>
</dbReference>
<dbReference type="AlphaFoldDB" id="A0A921EPC1"/>
<dbReference type="InterPro" id="IPR011004">
    <property type="entry name" value="Trimer_LpxA-like_sf"/>
</dbReference>
<dbReference type="InterPro" id="IPR029044">
    <property type="entry name" value="Nucleotide-diphossugar_trans"/>
</dbReference>
<evidence type="ECO:0000259" key="6">
    <source>
        <dbReference type="Pfam" id="PF24894"/>
    </source>
</evidence>
<dbReference type="SUPFAM" id="SSF51161">
    <property type="entry name" value="Trimeric LpxA-like enzymes"/>
    <property type="match status" value="1"/>
</dbReference>
<dbReference type="CDD" id="cd02508">
    <property type="entry name" value="ADP_Glucose_PP"/>
    <property type="match status" value="1"/>
</dbReference>
<evidence type="ECO:0000256" key="4">
    <source>
        <dbReference type="ARBA" id="ARBA00023056"/>
    </source>
</evidence>
<dbReference type="Proteomes" id="UP000712713">
    <property type="component" value="Unassembled WGS sequence"/>
</dbReference>
<dbReference type="PANTHER" id="PTHR43523:SF2">
    <property type="entry name" value="GLUCOSE-1-PHOSPHATE ADENYLYLTRANSFERASE"/>
    <property type="match status" value="1"/>
</dbReference>
<dbReference type="SUPFAM" id="SSF53448">
    <property type="entry name" value="Nucleotide-diphospho-sugar transferases"/>
    <property type="match status" value="1"/>
</dbReference>
<keyword evidence="3" id="KW-0548">Nucleotidyltransferase</keyword>
<accession>A0A921EPC1</accession>
<name>A0A921EPC1_9ACTN</name>
<evidence type="ECO:0000256" key="1">
    <source>
        <dbReference type="ARBA" id="ARBA00010443"/>
    </source>
</evidence>
<dbReference type="Gene3D" id="2.160.10.10">
    <property type="entry name" value="Hexapeptide repeat proteins"/>
    <property type="match status" value="1"/>
</dbReference>
<keyword evidence="2 7" id="KW-0808">Transferase</keyword>
<proteinExistence type="inferred from homology"/>
<sequence length="391" mass="41706">MPSGTDVVALVLAGGRGSRLEPLTDARPKPAVPFAGTYRLIDITLSNLANSGIRDVWVVEQYRANILNRHLAGGRPWDLDGTRRGLRILPPVEGDLDDGFAKGNGHALFQQLEALEEHGSRTVIVLSADHLYLLDLRQVLAQHWERASDLTIVTTVVDEDPSRYGAVKADDAGRVVDYNYKPSDPDDRVVSTEVLVFEVSALKGAVDALREPGSDGSDLGDYGESIIPHLVEHAVVHEYRMDGYWRDVGTVDAYFRAHMELIEGTGVELNRPGWPIVSNLRAAPPARIDTHATVTDSLISSGATILGEVHHSVIGPGVVVERGATVSRSVLIGDVVVPSGAQLASVIADHGVTIPATAVGQTKPGPGNITVLVGDTDDEGDSLSAAPPQHL</sequence>
<evidence type="ECO:0000256" key="3">
    <source>
        <dbReference type="ARBA" id="ARBA00022695"/>
    </source>
</evidence>
<evidence type="ECO:0000313" key="7">
    <source>
        <dbReference type="EMBL" id="HJE51762.1"/>
    </source>
</evidence>
<evidence type="ECO:0000259" key="5">
    <source>
        <dbReference type="Pfam" id="PF00483"/>
    </source>
</evidence>
<gene>
    <name evidence="7" type="ORF">K8V15_07265</name>
</gene>
<dbReference type="InterPro" id="IPR005835">
    <property type="entry name" value="NTP_transferase_dom"/>
</dbReference>